<dbReference type="EMBL" id="FZNN01000016">
    <property type="protein sequence ID" value="SNR69751.1"/>
    <property type="molecule type" value="Genomic_DNA"/>
</dbReference>
<dbReference type="Proteomes" id="UP000198417">
    <property type="component" value="Unassembled WGS sequence"/>
</dbReference>
<name>A0A238YG84_9RHOB</name>
<dbReference type="GO" id="GO:0005524">
    <property type="term" value="F:ATP binding"/>
    <property type="evidence" value="ECO:0007669"/>
    <property type="project" value="UniProtKB-KW"/>
</dbReference>
<comment type="similarity">
    <text evidence="2">Belongs to the ABC transporter superfamily.</text>
</comment>
<dbReference type="RefSeq" id="WP_089272386.1">
    <property type="nucleotide sequence ID" value="NZ_FZNN01000016.1"/>
</dbReference>
<comment type="subcellular location">
    <subcellularLocation>
        <location evidence="1">Cell inner membrane</location>
        <topology evidence="1">Peripheral membrane protein</topology>
    </subcellularLocation>
</comment>
<organism evidence="9 10">
    <name type="scientific">Puniceibacterium sediminis</name>
    <dbReference type="NCBI Taxonomy" id="1608407"/>
    <lineage>
        <taxon>Bacteria</taxon>
        <taxon>Pseudomonadati</taxon>
        <taxon>Pseudomonadota</taxon>
        <taxon>Alphaproteobacteria</taxon>
        <taxon>Rhodobacterales</taxon>
        <taxon>Paracoccaceae</taxon>
        <taxon>Puniceibacterium</taxon>
    </lineage>
</organism>
<evidence type="ECO:0000256" key="2">
    <source>
        <dbReference type="ARBA" id="ARBA00005417"/>
    </source>
</evidence>
<proteinExistence type="inferred from homology"/>
<evidence type="ECO:0000256" key="3">
    <source>
        <dbReference type="ARBA" id="ARBA00022448"/>
    </source>
</evidence>
<dbReference type="InterPro" id="IPR013563">
    <property type="entry name" value="Oligopep_ABC_C"/>
</dbReference>
<dbReference type="SMART" id="SM00382">
    <property type="entry name" value="AAA"/>
    <property type="match status" value="2"/>
</dbReference>
<dbReference type="SUPFAM" id="SSF52540">
    <property type="entry name" value="P-loop containing nucleoside triphosphate hydrolases"/>
    <property type="match status" value="2"/>
</dbReference>
<dbReference type="PROSITE" id="PS50893">
    <property type="entry name" value="ABC_TRANSPORTER_2"/>
    <property type="match status" value="2"/>
</dbReference>
<feature type="domain" description="ABC transporter" evidence="8">
    <location>
        <begin position="5"/>
        <end position="255"/>
    </location>
</feature>
<keyword evidence="5" id="KW-0547">Nucleotide-binding</keyword>
<accession>A0A238YG84</accession>
<dbReference type="PROSITE" id="PS00211">
    <property type="entry name" value="ABC_TRANSPORTER_1"/>
    <property type="match status" value="2"/>
</dbReference>
<dbReference type="PANTHER" id="PTHR43297">
    <property type="entry name" value="OLIGOPEPTIDE TRANSPORT ATP-BINDING PROTEIN APPD"/>
    <property type="match status" value="1"/>
</dbReference>
<dbReference type="GO" id="GO:0005886">
    <property type="term" value="C:plasma membrane"/>
    <property type="evidence" value="ECO:0007669"/>
    <property type="project" value="UniProtKB-SubCell"/>
</dbReference>
<dbReference type="NCBIfam" id="NF007739">
    <property type="entry name" value="PRK10419.1"/>
    <property type="match status" value="2"/>
</dbReference>
<keyword evidence="10" id="KW-1185">Reference proteome</keyword>
<dbReference type="FunFam" id="3.40.50.300:FF:000016">
    <property type="entry name" value="Oligopeptide ABC transporter ATP-binding component"/>
    <property type="match status" value="1"/>
</dbReference>
<evidence type="ECO:0000313" key="10">
    <source>
        <dbReference type="Proteomes" id="UP000198417"/>
    </source>
</evidence>
<evidence type="ECO:0000256" key="5">
    <source>
        <dbReference type="ARBA" id="ARBA00022741"/>
    </source>
</evidence>
<evidence type="ECO:0000313" key="9">
    <source>
        <dbReference type="EMBL" id="SNR69751.1"/>
    </source>
</evidence>
<dbReference type="InterPro" id="IPR003439">
    <property type="entry name" value="ABC_transporter-like_ATP-bd"/>
</dbReference>
<dbReference type="NCBIfam" id="TIGR01727">
    <property type="entry name" value="oligo_HPY"/>
    <property type="match status" value="1"/>
</dbReference>
<dbReference type="AlphaFoldDB" id="A0A238YG84"/>
<dbReference type="InterPro" id="IPR017871">
    <property type="entry name" value="ABC_transporter-like_CS"/>
</dbReference>
<keyword evidence="7" id="KW-0472">Membrane</keyword>
<dbReference type="GO" id="GO:0055085">
    <property type="term" value="P:transmembrane transport"/>
    <property type="evidence" value="ECO:0007669"/>
    <property type="project" value="UniProtKB-ARBA"/>
</dbReference>
<protein>
    <submittedName>
        <fullName evidence="9">Peptide/nickel transport system ATP-binding protein</fullName>
    </submittedName>
</protein>
<keyword evidence="4" id="KW-1003">Cell membrane</keyword>
<reference evidence="9 10" key="1">
    <citation type="submission" date="2017-06" db="EMBL/GenBank/DDBJ databases">
        <authorList>
            <person name="Kim H.J."/>
            <person name="Triplett B.A."/>
        </authorList>
    </citation>
    <scope>NUCLEOTIDE SEQUENCE [LARGE SCALE GENOMIC DNA]</scope>
    <source>
        <strain evidence="9 10">DSM 29052</strain>
    </source>
</reference>
<dbReference type="CDD" id="cd03257">
    <property type="entry name" value="ABC_NikE_OppD_transporters"/>
    <property type="match status" value="2"/>
</dbReference>
<dbReference type="Gene3D" id="3.40.50.300">
    <property type="entry name" value="P-loop containing nucleotide triphosphate hydrolases"/>
    <property type="match status" value="2"/>
</dbReference>
<evidence type="ECO:0000256" key="6">
    <source>
        <dbReference type="ARBA" id="ARBA00022840"/>
    </source>
</evidence>
<keyword evidence="6 9" id="KW-0067">ATP-binding</keyword>
<evidence type="ECO:0000256" key="4">
    <source>
        <dbReference type="ARBA" id="ARBA00022475"/>
    </source>
</evidence>
<dbReference type="InterPro" id="IPR027417">
    <property type="entry name" value="P-loop_NTPase"/>
</dbReference>
<dbReference type="InterPro" id="IPR050388">
    <property type="entry name" value="ABC_Ni/Peptide_Import"/>
</dbReference>
<evidence type="ECO:0000256" key="1">
    <source>
        <dbReference type="ARBA" id="ARBA00004417"/>
    </source>
</evidence>
<dbReference type="InterPro" id="IPR003593">
    <property type="entry name" value="AAA+_ATPase"/>
</dbReference>
<dbReference type="Pfam" id="PF00005">
    <property type="entry name" value="ABC_tran"/>
    <property type="match status" value="2"/>
</dbReference>
<dbReference type="GO" id="GO:0016887">
    <property type="term" value="F:ATP hydrolysis activity"/>
    <property type="evidence" value="ECO:0007669"/>
    <property type="project" value="InterPro"/>
</dbReference>
<sequence>MGKLLEIKDLSVGLPLPAGLLHAVRGASIGLDRGEALGIVGESGSGKSMTALALMRLLPQRAVQGGSITFDGVDLGTLSDAQFSQGFLGHRIAMIFQEPMTSLNPVYTIGRQLTEGAVRYGGYSEAAARKRALALLDRVGIPDPVARLSQYPHQLSGGQRQRVMIAMALMLEPELLIADEPTTALDVTVQAQILDLLAGLRREMGMAMILITHDLAVVAEQSDRVAVMYGGEVIEEGEAQAVMAEPAHPYTQALLSAIPRMDGPPRQLGAIPGTVPSLLSPPKGCVFAPRCAYVRAECVAARPPLLGDSAHSRLCILTDAERPARAPAAPIRADHVMGKQDVPVIDGRDITQVFTSRKGMFGPKHTIRAVDGVSLTLKRGETLALVGESGSGKSTLARIMLGLALPTSGTVEMLGRPVADLLPLERAALVQPIFQDPYSSLNPRRTLAEIIARPLTLRGTDDTATIATKTREAMEMVRLPSRLLHSYPSQLSGGQRQRVAIARALVTRPQALVCDEPTSALDVSVQAQILNLLTELQAELGLSCLVITHDMAVVHQVADRVAVMLGGRLVEEGTCDAVLRSPSNEYTARLLAAAPQFRPEVSGVQETFA</sequence>
<dbReference type="Pfam" id="PF08352">
    <property type="entry name" value="oligo_HPY"/>
    <property type="match status" value="2"/>
</dbReference>
<evidence type="ECO:0000259" key="8">
    <source>
        <dbReference type="PROSITE" id="PS50893"/>
    </source>
</evidence>
<feature type="domain" description="ABC transporter" evidence="8">
    <location>
        <begin position="345"/>
        <end position="591"/>
    </location>
</feature>
<dbReference type="GO" id="GO:0015833">
    <property type="term" value="P:peptide transport"/>
    <property type="evidence" value="ECO:0007669"/>
    <property type="project" value="InterPro"/>
</dbReference>
<dbReference type="OrthoDB" id="9802264at2"/>
<dbReference type="NCBIfam" id="NF008453">
    <property type="entry name" value="PRK11308.1"/>
    <property type="match status" value="2"/>
</dbReference>
<dbReference type="PANTHER" id="PTHR43297:SF2">
    <property type="entry name" value="DIPEPTIDE TRANSPORT ATP-BINDING PROTEIN DPPD"/>
    <property type="match status" value="1"/>
</dbReference>
<evidence type="ECO:0000256" key="7">
    <source>
        <dbReference type="ARBA" id="ARBA00023136"/>
    </source>
</evidence>
<gene>
    <name evidence="9" type="ORF">SAMN06265370_11688</name>
</gene>
<keyword evidence="3" id="KW-0813">Transport</keyword>